<gene>
    <name evidence="2" type="ORF">LCGC14_2234200</name>
</gene>
<organism evidence="2">
    <name type="scientific">marine sediment metagenome</name>
    <dbReference type="NCBI Taxonomy" id="412755"/>
    <lineage>
        <taxon>unclassified sequences</taxon>
        <taxon>metagenomes</taxon>
        <taxon>ecological metagenomes</taxon>
    </lineage>
</organism>
<evidence type="ECO:0000256" key="1">
    <source>
        <dbReference type="SAM" id="MobiDB-lite"/>
    </source>
</evidence>
<name>A0A0F9FJV6_9ZZZZ</name>
<sequence>MDGGQSFKAVGVEQNVNAICKSKGQDNGTTNQQVSLQEVRFEMGTGKPQGLGPSASRETVPG</sequence>
<proteinExistence type="predicted"/>
<accession>A0A0F9FJV6</accession>
<reference evidence="2" key="1">
    <citation type="journal article" date="2015" name="Nature">
        <title>Complex archaea that bridge the gap between prokaryotes and eukaryotes.</title>
        <authorList>
            <person name="Spang A."/>
            <person name="Saw J.H."/>
            <person name="Jorgensen S.L."/>
            <person name="Zaremba-Niedzwiedzka K."/>
            <person name="Martijn J."/>
            <person name="Lind A.E."/>
            <person name="van Eijk R."/>
            <person name="Schleper C."/>
            <person name="Guy L."/>
            <person name="Ettema T.J."/>
        </authorList>
    </citation>
    <scope>NUCLEOTIDE SEQUENCE</scope>
</reference>
<dbReference type="AlphaFoldDB" id="A0A0F9FJV6"/>
<comment type="caution">
    <text evidence="2">The sequence shown here is derived from an EMBL/GenBank/DDBJ whole genome shotgun (WGS) entry which is preliminary data.</text>
</comment>
<dbReference type="EMBL" id="LAZR01030124">
    <property type="protein sequence ID" value="KKL57560.1"/>
    <property type="molecule type" value="Genomic_DNA"/>
</dbReference>
<evidence type="ECO:0000313" key="2">
    <source>
        <dbReference type="EMBL" id="KKL57560.1"/>
    </source>
</evidence>
<feature type="region of interest" description="Disordered" evidence="1">
    <location>
        <begin position="43"/>
        <end position="62"/>
    </location>
</feature>
<protein>
    <submittedName>
        <fullName evidence="2">Uncharacterized protein</fullName>
    </submittedName>
</protein>